<proteinExistence type="predicted"/>
<dbReference type="Gene3D" id="4.10.60.10">
    <property type="entry name" value="Zinc finger, CCHC-type"/>
    <property type="match status" value="1"/>
</dbReference>
<dbReference type="EMBL" id="MU853875">
    <property type="protein sequence ID" value="KAK3936718.1"/>
    <property type="molecule type" value="Genomic_DNA"/>
</dbReference>
<organism evidence="2 3">
    <name type="scientific">Diplogelasinospora grovesii</name>
    <dbReference type="NCBI Taxonomy" id="303347"/>
    <lineage>
        <taxon>Eukaryota</taxon>
        <taxon>Fungi</taxon>
        <taxon>Dikarya</taxon>
        <taxon>Ascomycota</taxon>
        <taxon>Pezizomycotina</taxon>
        <taxon>Sordariomycetes</taxon>
        <taxon>Sordariomycetidae</taxon>
        <taxon>Sordariales</taxon>
        <taxon>Diplogelasinosporaceae</taxon>
        <taxon>Diplogelasinospora</taxon>
    </lineage>
</organism>
<dbReference type="InterPro" id="IPR036875">
    <property type="entry name" value="Znf_CCHC_sf"/>
</dbReference>
<comment type="caution">
    <text evidence="2">The sequence shown here is derived from an EMBL/GenBank/DDBJ whole genome shotgun (WGS) entry which is preliminary data.</text>
</comment>
<dbReference type="SUPFAM" id="SSF57756">
    <property type="entry name" value="Retrovirus zinc finger-like domains"/>
    <property type="match status" value="1"/>
</dbReference>
<accession>A0AAN6N1Z6</accession>
<evidence type="ECO:0000313" key="2">
    <source>
        <dbReference type="EMBL" id="KAK3936718.1"/>
    </source>
</evidence>
<gene>
    <name evidence="2" type="ORF">QBC46DRAFT_394424</name>
</gene>
<feature type="region of interest" description="Disordered" evidence="1">
    <location>
        <begin position="26"/>
        <end position="46"/>
    </location>
</feature>
<sequence>MHRPRPQNNALTINLPSVFNREVIRHRSARPSTSTHDRRAASSYGRSTIRQLEPEIRCFKCDLKNHVYGDCRASRETVLEGRKARMRSGRCLYCGEADH</sequence>
<dbReference type="GO" id="GO:0003676">
    <property type="term" value="F:nucleic acid binding"/>
    <property type="evidence" value="ECO:0007669"/>
    <property type="project" value="InterPro"/>
</dbReference>
<dbReference type="GO" id="GO:0008270">
    <property type="term" value="F:zinc ion binding"/>
    <property type="evidence" value="ECO:0007669"/>
    <property type="project" value="InterPro"/>
</dbReference>
<name>A0AAN6N1Z6_9PEZI</name>
<evidence type="ECO:0000313" key="3">
    <source>
        <dbReference type="Proteomes" id="UP001303473"/>
    </source>
</evidence>
<dbReference type="Proteomes" id="UP001303473">
    <property type="component" value="Unassembled WGS sequence"/>
</dbReference>
<keyword evidence="3" id="KW-1185">Reference proteome</keyword>
<evidence type="ECO:0008006" key="4">
    <source>
        <dbReference type="Google" id="ProtNLM"/>
    </source>
</evidence>
<protein>
    <recommendedName>
        <fullName evidence="4">CCHC-type domain-containing protein</fullName>
    </recommendedName>
</protein>
<reference evidence="3" key="1">
    <citation type="journal article" date="2023" name="Mol. Phylogenet. Evol.">
        <title>Genome-scale phylogeny and comparative genomics of the fungal order Sordariales.</title>
        <authorList>
            <person name="Hensen N."/>
            <person name="Bonometti L."/>
            <person name="Westerberg I."/>
            <person name="Brannstrom I.O."/>
            <person name="Guillou S."/>
            <person name="Cros-Aarteil S."/>
            <person name="Calhoun S."/>
            <person name="Haridas S."/>
            <person name="Kuo A."/>
            <person name="Mondo S."/>
            <person name="Pangilinan J."/>
            <person name="Riley R."/>
            <person name="LaButti K."/>
            <person name="Andreopoulos B."/>
            <person name="Lipzen A."/>
            <person name="Chen C."/>
            <person name="Yan M."/>
            <person name="Daum C."/>
            <person name="Ng V."/>
            <person name="Clum A."/>
            <person name="Steindorff A."/>
            <person name="Ohm R.A."/>
            <person name="Martin F."/>
            <person name="Silar P."/>
            <person name="Natvig D.O."/>
            <person name="Lalanne C."/>
            <person name="Gautier V."/>
            <person name="Ament-Velasquez S.L."/>
            <person name="Kruys A."/>
            <person name="Hutchinson M.I."/>
            <person name="Powell A.J."/>
            <person name="Barry K."/>
            <person name="Miller A.N."/>
            <person name="Grigoriev I.V."/>
            <person name="Debuchy R."/>
            <person name="Gladieux P."/>
            <person name="Hiltunen Thoren M."/>
            <person name="Johannesson H."/>
        </authorList>
    </citation>
    <scope>NUCLEOTIDE SEQUENCE [LARGE SCALE GENOMIC DNA]</scope>
    <source>
        <strain evidence="3">CBS 340.73</strain>
    </source>
</reference>
<evidence type="ECO:0000256" key="1">
    <source>
        <dbReference type="SAM" id="MobiDB-lite"/>
    </source>
</evidence>
<dbReference type="AlphaFoldDB" id="A0AAN6N1Z6"/>